<evidence type="ECO:0000313" key="1">
    <source>
        <dbReference type="EMBL" id="KIK58484.1"/>
    </source>
</evidence>
<reference evidence="1 2" key="1">
    <citation type="submission" date="2014-04" db="EMBL/GenBank/DDBJ databases">
        <title>Evolutionary Origins and Diversification of the Mycorrhizal Mutualists.</title>
        <authorList>
            <consortium name="DOE Joint Genome Institute"/>
            <consortium name="Mycorrhizal Genomics Consortium"/>
            <person name="Kohler A."/>
            <person name="Kuo A."/>
            <person name="Nagy L.G."/>
            <person name="Floudas D."/>
            <person name="Copeland A."/>
            <person name="Barry K.W."/>
            <person name="Cichocki N."/>
            <person name="Veneault-Fourrey C."/>
            <person name="LaButti K."/>
            <person name="Lindquist E.A."/>
            <person name="Lipzen A."/>
            <person name="Lundell T."/>
            <person name="Morin E."/>
            <person name="Murat C."/>
            <person name="Riley R."/>
            <person name="Ohm R."/>
            <person name="Sun H."/>
            <person name="Tunlid A."/>
            <person name="Henrissat B."/>
            <person name="Grigoriev I.V."/>
            <person name="Hibbett D.S."/>
            <person name="Martin F."/>
        </authorList>
    </citation>
    <scope>NUCLEOTIDE SEQUENCE [LARGE SCALE GENOMIC DNA]</scope>
    <source>
        <strain evidence="1 2">FD-317 M1</strain>
    </source>
</reference>
<accession>A0A0D0C7Q7</accession>
<keyword evidence="2" id="KW-1185">Reference proteome</keyword>
<dbReference type="HOGENOM" id="CLU_119163_0_1_1"/>
<proteinExistence type="predicted"/>
<feature type="non-terminal residue" evidence="1">
    <location>
        <position position="1"/>
    </location>
</feature>
<dbReference type="OrthoDB" id="3363652at2759"/>
<dbReference type="AlphaFoldDB" id="A0A0D0C7Q7"/>
<sequence>REILQQVKIGPGLSVEQHQRVEELLTSYADCFALSVSKVRPVLGAVHTLHIPDNTKFSTKVQQKSLTPPQREYLHTKIDELVAAGVIECCSPEQVKCIS</sequence>
<organism evidence="1 2">
    <name type="scientific">Collybiopsis luxurians FD-317 M1</name>
    <dbReference type="NCBI Taxonomy" id="944289"/>
    <lineage>
        <taxon>Eukaryota</taxon>
        <taxon>Fungi</taxon>
        <taxon>Dikarya</taxon>
        <taxon>Basidiomycota</taxon>
        <taxon>Agaricomycotina</taxon>
        <taxon>Agaricomycetes</taxon>
        <taxon>Agaricomycetidae</taxon>
        <taxon>Agaricales</taxon>
        <taxon>Marasmiineae</taxon>
        <taxon>Omphalotaceae</taxon>
        <taxon>Collybiopsis</taxon>
        <taxon>Collybiopsis luxurians</taxon>
    </lineage>
</organism>
<name>A0A0D0C7Q7_9AGAR</name>
<evidence type="ECO:0000313" key="2">
    <source>
        <dbReference type="Proteomes" id="UP000053593"/>
    </source>
</evidence>
<protein>
    <submittedName>
        <fullName evidence="1">Uncharacterized protein</fullName>
    </submittedName>
</protein>
<dbReference type="EMBL" id="KN834785">
    <property type="protein sequence ID" value="KIK58484.1"/>
    <property type="molecule type" value="Genomic_DNA"/>
</dbReference>
<gene>
    <name evidence="1" type="ORF">GYMLUDRAFT_117593</name>
</gene>
<feature type="non-terminal residue" evidence="1">
    <location>
        <position position="99"/>
    </location>
</feature>
<dbReference type="Proteomes" id="UP000053593">
    <property type="component" value="Unassembled WGS sequence"/>
</dbReference>